<protein>
    <submittedName>
        <fullName evidence="1">Uncharacterized protein</fullName>
    </submittedName>
</protein>
<accession>A0A0A9APR2</accession>
<proteinExistence type="predicted"/>
<organism evidence="1">
    <name type="scientific">Arundo donax</name>
    <name type="common">Giant reed</name>
    <name type="synonym">Donax arundinaceus</name>
    <dbReference type="NCBI Taxonomy" id="35708"/>
    <lineage>
        <taxon>Eukaryota</taxon>
        <taxon>Viridiplantae</taxon>
        <taxon>Streptophyta</taxon>
        <taxon>Embryophyta</taxon>
        <taxon>Tracheophyta</taxon>
        <taxon>Spermatophyta</taxon>
        <taxon>Magnoliopsida</taxon>
        <taxon>Liliopsida</taxon>
        <taxon>Poales</taxon>
        <taxon>Poaceae</taxon>
        <taxon>PACMAD clade</taxon>
        <taxon>Arundinoideae</taxon>
        <taxon>Arundineae</taxon>
        <taxon>Arundo</taxon>
    </lineage>
</organism>
<sequence length="23" mass="2664">MFCICNAIFTAHLSELRIRSPQI</sequence>
<reference evidence="1" key="2">
    <citation type="journal article" date="2015" name="Data Brief">
        <title>Shoot transcriptome of the giant reed, Arundo donax.</title>
        <authorList>
            <person name="Barrero R.A."/>
            <person name="Guerrero F.D."/>
            <person name="Moolhuijzen P."/>
            <person name="Goolsby J.A."/>
            <person name="Tidwell J."/>
            <person name="Bellgard S.E."/>
            <person name="Bellgard M.I."/>
        </authorList>
    </citation>
    <scope>NUCLEOTIDE SEQUENCE</scope>
    <source>
        <tissue evidence="1">Shoot tissue taken approximately 20 cm above the soil surface</tissue>
    </source>
</reference>
<dbReference type="AlphaFoldDB" id="A0A0A9APR2"/>
<dbReference type="EMBL" id="GBRH01246965">
    <property type="protein sequence ID" value="JAD50930.1"/>
    <property type="molecule type" value="Transcribed_RNA"/>
</dbReference>
<evidence type="ECO:0000313" key="1">
    <source>
        <dbReference type="EMBL" id="JAD50930.1"/>
    </source>
</evidence>
<reference evidence="1" key="1">
    <citation type="submission" date="2014-09" db="EMBL/GenBank/DDBJ databases">
        <authorList>
            <person name="Magalhaes I.L.F."/>
            <person name="Oliveira U."/>
            <person name="Santos F.R."/>
            <person name="Vidigal T.H.D.A."/>
            <person name="Brescovit A.D."/>
            <person name="Santos A.J."/>
        </authorList>
    </citation>
    <scope>NUCLEOTIDE SEQUENCE</scope>
    <source>
        <tissue evidence="1">Shoot tissue taken approximately 20 cm above the soil surface</tissue>
    </source>
</reference>
<name>A0A0A9APR2_ARUDO</name>